<protein>
    <submittedName>
        <fullName evidence="5">AraC family transcriptional regulator</fullName>
    </submittedName>
</protein>
<evidence type="ECO:0000313" key="6">
    <source>
        <dbReference type="Proteomes" id="UP001150830"/>
    </source>
</evidence>
<dbReference type="InterPro" id="IPR037923">
    <property type="entry name" value="HTH-like"/>
</dbReference>
<dbReference type="GO" id="GO:0043565">
    <property type="term" value="F:sequence-specific DNA binding"/>
    <property type="evidence" value="ECO:0007669"/>
    <property type="project" value="InterPro"/>
</dbReference>
<keyword evidence="2" id="KW-0238">DNA-binding</keyword>
<dbReference type="RefSeq" id="WP_283174388.1">
    <property type="nucleotide sequence ID" value="NZ_JAPNOA010000039.1"/>
</dbReference>
<dbReference type="EMBL" id="JAPNOA010000039">
    <property type="protein sequence ID" value="MCY0966177.1"/>
    <property type="molecule type" value="Genomic_DNA"/>
</dbReference>
<dbReference type="InterPro" id="IPR050204">
    <property type="entry name" value="AraC_XylS_family_regulators"/>
</dbReference>
<dbReference type="Proteomes" id="UP001150830">
    <property type="component" value="Unassembled WGS sequence"/>
</dbReference>
<evidence type="ECO:0000256" key="3">
    <source>
        <dbReference type="ARBA" id="ARBA00023163"/>
    </source>
</evidence>
<proteinExistence type="predicted"/>
<dbReference type="InterPro" id="IPR018060">
    <property type="entry name" value="HTH_AraC"/>
</dbReference>
<organism evidence="5 6">
    <name type="scientific">Parathalassolituus penaei</name>
    <dbReference type="NCBI Taxonomy" id="2997323"/>
    <lineage>
        <taxon>Bacteria</taxon>
        <taxon>Pseudomonadati</taxon>
        <taxon>Pseudomonadota</taxon>
        <taxon>Gammaproteobacteria</taxon>
        <taxon>Oceanospirillales</taxon>
        <taxon>Oceanospirillaceae</taxon>
        <taxon>Parathalassolituus</taxon>
    </lineage>
</organism>
<keyword evidence="1" id="KW-0805">Transcription regulation</keyword>
<sequence>MLSEFLNHARVCFNTTPDEVSAYVNRHVGNHNISLLSTPTETSRLSFCEFSDIGLSRISYGNRLRVSCPDLENVYHLQVVLSGECQWQFNDSRVVLFGGQALMMNPGEKMDLIYSADCEKLIIRVPEPVLSSTCMEHLGAVPRSGVRFDRQVVDVSQSRALLSFIEAVLHEAAEDSDMCLGGLSRHYRDLLLRKLLNTFHSNVLDFDQPASIKDKTLERVLRHIDHNIKEDLTVEELAQVSGISVRKLYYLFTRYFATTPKLLIKQRKLNAIHRDLSSNPSIRNVTEAALEYSFTHLGRFSSDYRKVFGELPSDTLKRREGRD</sequence>
<dbReference type="SMART" id="SM00342">
    <property type="entry name" value="HTH_ARAC"/>
    <property type="match status" value="1"/>
</dbReference>
<dbReference type="InterPro" id="IPR035418">
    <property type="entry name" value="AraC-bd_2"/>
</dbReference>
<dbReference type="Pfam" id="PF14525">
    <property type="entry name" value="AraC_binding_2"/>
    <property type="match status" value="1"/>
</dbReference>
<dbReference type="PROSITE" id="PS01124">
    <property type="entry name" value="HTH_ARAC_FAMILY_2"/>
    <property type="match status" value="1"/>
</dbReference>
<feature type="domain" description="HTH araC/xylS-type" evidence="4">
    <location>
        <begin position="218"/>
        <end position="318"/>
    </location>
</feature>
<keyword evidence="6" id="KW-1185">Reference proteome</keyword>
<dbReference type="Pfam" id="PF12833">
    <property type="entry name" value="HTH_18"/>
    <property type="match status" value="1"/>
</dbReference>
<evidence type="ECO:0000256" key="1">
    <source>
        <dbReference type="ARBA" id="ARBA00023015"/>
    </source>
</evidence>
<dbReference type="SUPFAM" id="SSF51215">
    <property type="entry name" value="Regulatory protein AraC"/>
    <property type="match status" value="1"/>
</dbReference>
<dbReference type="Gene3D" id="1.10.10.60">
    <property type="entry name" value="Homeodomain-like"/>
    <property type="match status" value="1"/>
</dbReference>
<dbReference type="InterPro" id="IPR009057">
    <property type="entry name" value="Homeodomain-like_sf"/>
</dbReference>
<dbReference type="SUPFAM" id="SSF46689">
    <property type="entry name" value="Homeodomain-like"/>
    <property type="match status" value="1"/>
</dbReference>
<reference evidence="5" key="1">
    <citation type="submission" date="2022-11" db="EMBL/GenBank/DDBJ databases">
        <title>Parathalassolutuus dongxingensis gen. nov., sp. nov., a novel member of family Oceanospirillaceae isolated from a coastal shrimp pond in Guangxi, China.</title>
        <authorList>
            <person name="Chen H."/>
        </authorList>
    </citation>
    <scope>NUCLEOTIDE SEQUENCE</scope>
    <source>
        <strain evidence="5">G-43</strain>
    </source>
</reference>
<evidence type="ECO:0000256" key="2">
    <source>
        <dbReference type="ARBA" id="ARBA00023125"/>
    </source>
</evidence>
<gene>
    <name evidence="5" type="ORF">OUO13_13365</name>
</gene>
<dbReference type="PANTHER" id="PTHR46796">
    <property type="entry name" value="HTH-TYPE TRANSCRIPTIONAL ACTIVATOR RHAS-RELATED"/>
    <property type="match status" value="1"/>
</dbReference>
<comment type="caution">
    <text evidence="5">The sequence shown here is derived from an EMBL/GenBank/DDBJ whole genome shotgun (WGS) entry which is preliminary data.</text>
</comment>
<keyword evidence="3" id="KW-0804">Transcription</keyword>
<name>A0A9X3EEP6_9GAMM</name>
<dbReference type="GO" id="GO:0003700">
    <property type="term" value="F:DNA-binding transcription factor activity"/>
    <property type="evidence" value="ECO:0007669"/>
    <property type="project" value="InterPro"/>
</dbReference>
<evidence type="ECO:0000259" key="4">
    <source>
        <dbReference type="PROSITE" id="PS01124"/>
    </source>
</evidence>
<dbReference type="AlphaFoldDB" id="A0A9X3EEP6"/>
<dbReference type="PANTHER" id="PTHR46796:SF6">
    <property type="entry name" value="ARAC SUBFAMILY"/>
    <property type="match status" value="1"/>
</dbReference>
<accession>A0A9X3EEP6</accession>
<evidence type="ECO:0000313" key="5">
    <source>
        <dbReference type="EMBL" id="MCY0966177.1"/>
    </source>
</evidence>